<protein>
    <submittedName>
        <fullName evidence="1">Uncharacterized protein</fullName>
    </submittedName>
</protein>
<reference evidence="1" key="2">
    <citation type="submission" date="2025-09" db="UniProtKB">
        <authorList>
            <consortium name="Ensembl"/>
        </authorList>
    </citation>
    <scope>IDENTIFICATION</scope>
</reference>
<organism evidence="1 2">
    <name type="scientific">Sander lucioperca</name>
    <name type="common">Pike-perch</name>
    <name type="synonym">Perca lucioperca</name>
    <dbReference type="NCBI Taxonomy" id="283035"/>
    <lineage>
        <taxon>Eukaryota</taxon>
        <taxon>Metazoa</taxon>
        <taxon>Chordata</taxon>
        <taxon>Craniata</taxon>
        <taxon>Vertebrata</taxon>
        <taxon>Euteleostomi</taxon>
        <taxon>Actinopterygii</taxon>
        <taxon>Neopterygii</taxon>
        <taxon>Teleostei</taxon>
        <taxon>Neoteleostei</taxon>
        <taxon>Acanthomorphata</taxon>
        <taxon>Eupercaria</taxon>
        <taxon>Perciformes</taxon>
        <taxon>Percoidei</taxon>
        <taxon>Percidae</taxon>
        <taxon>Luciopercinae</taxon>
        <taxon>Sander</taxon>
    </lineage>
</organism>
<keyword evidence="2" id="KW-1185">Reference proteome</keyword>
<evidence type="ECO:0000313" key="2">
    <source>
        <dbReference type="Proteomes" id="UP000694568"/>
    </source>
</evidence>
<dbReference type="Ensembl" id="ENSSLUT00000027115.1">
    <property type="protein sequence ID" value="ENSSLUP00000026251.1"/>
    <property type="gene ID" value="ENSSLUG00000011955.1"/>
</dbReference>
<evidence type="ECO:0000313" key="1">
    <source>
        <dbReference type="Ensembl" id="ENSSLUP00000026251.1"/>
    </source>
</evidence>
<accession>A0A8C9YK66</accession>
<name>A0A8C9YK66_SANLU</name>
<proteinExistence type="predicted"/>
<dbReference type="GeneTree" id="ENSGT00940000177201"/>
<dbReference type="AlphaFoldDB" id="A0A8C9YK66"/>
<dbReference type="Proteomes" id="UP000694568">
    <property type="component" value="Unplaced"/>
</dbReference>
<reference evidence="1" key="1">
    <citation type="submission" date="2025-08" db="UniProtKB">
        <authorList>
            <consortium name="Ensembl"/>
        </authorList>
    </citation>
    <scope>IDENTIFICATION</scope>
</reference>
<sequence>MDDELENFIRERKARMAEDIASLEQDPPYMEIKVWYSVCNGVEWKFLRDPKLLTESVHIHSYYIYYYINLLNSDAY</sequence>